<keyword evidence="5" id="KW-0472">Membrane</keyword>
<accession>A0A428ZUH9</accession>
<dbReference type="PANTHER" id="PTHR42771">
    <property type="entry name" value="IRON(3+)-HYDROXAMATE IMPORT ATP-BINDING PROTEIN FHUC"/>
    <property type="match status" value="1"/>
</dbReference>
<evidence type="ECO:0000313" key="7">
    <source>
        <dbReference type="EMBL" id="RSM91691.1"/>
    </source>
</evidence>
<dbReference type="GO" id="GO:0006811">
    <property type="term" value="P:monoatomic ion transport"/>
    <property type="evidence" value="ECO:0007669"/>
    <property type="project" value="UniProtKB-KW"/>
</dbReference>
<evidence type="ECO:0000256" key="4">
    <source>
        <dbReference type="ARBA" id="ARBA00023065"/>
    </source>
</evidence>
<keyword evidence="4" id="KW-0406">Ion transport</keyword>
<evidence type="ECO:0000256" key="1">
    <source>
        <dbReference type="ARBA" id="ARBA00004202"/>
    </source>
</evidence>
<dbReference type="GO" id="GO:0005886">
    <property type="term" value="C:plasma membrane"/>
    <property type="evidence" value="ECO:0007669"/>
    <property type="project" value="UniProtKB-SubCell"/>
</dbReference>
<feature type="domain" description="ABC transporter" evidence="6">
    <location>
        <begin position="20"/>
        <end position="55"/>
    </location>
</feature>
<dbReference type="OrthoDB" id="3169603at2"/>
<dbReference type="GO" id="GO:0005524">
    <property type="term" value="F:ATP binding"/>
    <property type="evidence" value="ECO:0007669"/>
    <property type="project" value="InterPro"/>
</dbReference>
<dbReference type="Gene3D" id="3.40.50.300">
    <property type="entry name" value="P-loop containing nucleotide triphosphate hydrolases"/>
    <property type="match status" value="1"/>
</dbReference>
<reference evidence="7 8" key="1">
    <citation type="submission" date="2018-05" db="EMBL/GenBank/DDBJ databases">
        <title>Evolution of GPA BGCs.</title>
        <authorList>
            <person name="Waglechner N."/>
            <person name="Wright G.D."/>
        </authorList>
    </citation>
    <scope>NUCLEOTIDE SEQUENCE [LARGE SCALE GENOMIC DNA]</scope>
    <source>
        <strain evidence="7 8">A82846</strain>
    </source>
</reference>
<sequence>MRGELRATGLTVGHAGKPVLRGVNVTLKASTVTVFVGPNGCGKSTLLRTLAGLLPVRSALP</sequence>
<dbReference type="InterPro" id="IPR051535">
    <property type="entry name" value="Siderophore_ABC-ATPase"/>
</dbReference>
<keyword evidence="3" id="KW-1003">Cell membrane</keyword>
<dbReference type="EMBL" id="QHKI01000001">
    <property type="protein sequence ID" value="RSM91691.1"/>
    <property type="molecule type" value="Genomic_DNA"/>
</dbReference>
<dbReference type="GO" id="GO:0016887">
    <property type="term" value="F:ATP hydrolysis activity"/>
    <property type="evidence" value="ECO:0007669"/>
    <property type="project" value="InterPro"/>
</dbReference>
<organism evidence="7 8">
    <name type="scientific">Kibdelosporangium aridum</name>
    <dbReference type="NCBI Taxonomy" id="2030"/>
    <lineage>
        <taxon>Bacteria</taxon>
        <taxon>Bacillati</taxon>
        <taxon>Actinomycetota</taxon>
        <taxon>Actinomycetes</taxon>
        <taxon>Pseudonocardiales</taxon>
        <taxon>Pseudonocardiaceae</taxon>
        <taxon>Kibdelosporangium</taxon>
    </lineage>
</organism>
<dbReference type="SUPFAM" id="SSF52540">
    <property type="entry name" value="P-loop containing nucleoside triphosphate hydrolases"/>
    <property type="match status" value="1"/>
</dbReference>
<dbReference type="InterPro" id="IPR003439">
    <property type="entry name" value="ABC_transporter-like_ATP-bd"/>
</dbReference>
<comment type="subcellular location">
    <subcellularLocation>
        <location evidence="1">Cell membrane</location>
        <topology evidence="1">Peripheral membrane protein</topology>
    </subcellularLocation>
</comment>
<dbReference type="Proteomes" id="UP000287547">
    <property type="component" value="Unassembled WGS sequence"/>
</dbReference>
<proteinExistence type="predicted"/>
<comment type="caution">
    <text evidence="7">The sequence shown here is derived from an EMBL/GenBank/DDBJ whole genome shotgun (WGS) entry which is preliminary data.</text>
</comment>
<evidence type="ECO:0000256" key="5">
    <source>
        <dbReference type="ARBA" id="ARBA00023136"/>
    </source>
</evidence>
<dbReference type="AlphaFoldDB" id="A0A428ZUH9"/>
<gene>
    <name evidence="7" type="ORF">DMH04_01570</name>
</gene>
<dbReference type="InterPro" id="IPR027417">
    <property type="entry name" value="P-loop_NTPase"/>
</dbReference>
<dbReference type="Pfam" id="PF00005">
    <property type="entry name" value="ABC_tran"/>
    <property type="match status" value="1"/>
</dbReference>
<evidence type="ECO:0000259" key="6">
    <source>
        <dbReference type="Pfam" id="PF00005"/>
    </source>
</evidence>
<keyword evidence="2" id="KW-0813">Transport</keyword>
<evidence type="ECO:0000256" key="3">
    <source>
        <dbReference type="ARBA" id="ARBA00022475"/>
    </source>
</evidence>
<protein>
    <recommendedName>
        <fullName evidence="6">ABC transporter domain-containing protein</fullName>
    </recommendedName>
</protein>
<dbReference type="PANTHER" id="PTHR42771:SF2">
    <property type="entry name" value="IRON(3+)-HYDROXAMATE IMPORT ATP-BINDING PROTEIN FHUC"/>
    <property type="match status" value="1"/>
</dbReference>
<evidence type="ECO:0000313" key="8">
    <source>
        <dbReference type="Proteomes" id="UP000287547"/>
    </source>
</evidence>
<dbReference type="RefSeq" id="WP_125725715.1">
    <property type="nucleotide sequence ID" value="NZ_QHKI01000001.1"/>
</dbReference>
<name>A0A428ZUH9_KIBAR</name>
<evidence type="ECO:0000256" key="2">
    <source>
        <dbReference type="ARBA" id="ARBA00022448"/>
    </source>
</evidence>